<dbReference type="RefSeq" id="WP_021958257.1">
    <property type="nucleotide sequence ID" value="NZ_SAXZ01000012.1"/>
</dbReference>
<protein>
    <submittedName>
        <fullName evidence="3">Uncharacterized protein</fullName>
    </submittedName>
</protein>
<dbReference type="EMBL" id="SAYG01000006">
    <property type="protein sequence ID" value="TXJ45475.1"/>
    <property type="molecule type" value="Genomic_DNA"/>
</dbReference>
<gene>
    <name evidence="3" type="ORF">EPJ70_03550</name>
    <name evidence="2" type="ORF">EPJ71_07025</name>
    <name evidence="1" type="ORF">EPJ73_10275</name>
</gene>
<name>A0A5C8EYQ8_9SPIR</name>
<evidence type="ECO:0000313" key="1">
    <source>
        <dbReference type="EMBL" id="TXJ24226.1"/>
    </source>
</evidence>
<reference evidence="4 5" key="1">
    <citation type="journal article" date="1992" name="Lakartidningen">
        <title>[Penicillin V and not amoxicillin is the first choice preparation in acute otitis].</title>
        <authorList>
            <person name="Kamme C."/>
            <person name="Lundgren K."/>
            <person name="Prellner K."/>
        </authorList>
    </citation>
    <scope>NUCLEOTIDE SEQUENCE [LARGE SCALE GENOMIC DNA]</scope>
    <source>
        <strain evidence="3 6">PC3714II</strain>
        <strain evidence="1 5">PC4597II</strain>
        <strain evidence="2 4">PC5099IV</strain>
    </source>
</reference>
<dbReference type="Proteomes" id="UP000324336">
    <property type="component" value="Unassembled WGS sequence"/>
</dbReference>
<keyword evidence="4" id="KW-1185">Reference proteome</keyword>
<dbReference type="AlphaFoldDB" id="A0A5C8EYQ8"/>
<dbReference type="Proteomes" id="UP000324574">
    <property type="component" value="Unassembled WGS sequence"/>
</dbReference>
<dbReference type="Proteomes" id="UP000322659">
    <property type="component" value="Unassembled WGS sequence"/>
</dbReference>
<evidence type="ECO:0000313" key="2">
    <source>
        <dbReference type="EMBL" id="TXJ31859.1"/>
    </source>
</evidence>
<dbReference type="EMBL" id="SAYA01000023">
    <property type="protein sequence ID" value="TXJ24226.1"/>
    <property type="molecule type" value="Genomic_DNA"/>
</dbReference>
<organism evidence="3 6">
    <name type="scientific">Brachyspira aalborgi</name>
    <dbReference type="NCBI Taxonomy" id="29522"/>
    <lineage>
        <taxon>Bacteria</taxon>
        <taxon>Pseudomonadati</taxon>
        <taxon>Spirochaetota</taxon>
        <taxon>Spirochaetia</taxon>
        <taxon>Brachyspirales</taxon>
        <taxon>Brachyspiraceae</taxon>
        <taxon>Brachyspira</taxon>
    </lineage>
</organism>
<evidence type="ECO:0000313" key="4">
    <source>
        <dbReference type="Proteomes" id="UP000322659"/>
    </source>
</evidence>
<sequence length="73" mass="8031">MSNVVQGPTKYTCNSCGNIFEGKWDAGVLDIFEALKIFDILKGKKAHANISKVRGVKCPKCKSKDISVLPIIY</sequence>
<evidence type="ECO:0000313" key="6">
    <source>
        <dbReference type="Proteomes" id="UP000324574"/>
    </source>
</evidence>
<dbReference type="EMBL" id="SAXZ01000012">
    <property type="protein sequence ID" value="TXJ31859.1"/>
    <property type="molecule type" value="Genomic_DNA"/>
</dbReference>
<accession>A0A5C8EYQ8</accession>
<reference evidence="3" key="2">
    <citation type="submission" date="2019-01" db="EMBL/GenBank/DDBJ databases">
        <authorList>
            <person name="Thorell K."/>
        </authorList>
    </citation>
    <scope>NUCLEOTIDE SEQUENCE</scope>
    <source>
        <strain evidence="3">PC3714II</strain>
        <strain evidence="1">PC4597II</strain>
        <strain evidence="2">PC5099IV</strain>
    </source>
</reference>
<evidence type="ECO:0000313" key="5">
    <source>
        <dbReference type="Proteomes" id="UP000324336"/>
    </source>
</evidence>
<proteinExistence type="predicted"/>
<evidence type="ECO:0000313" key="3">
    <source>
        <dbReference type="EMBL" id="TXJ45475.1"/>
    </source>
</evidence>
<comment type="caution">
    <text evidence="3">The sequence shown here is derived from an EMBL/GenBank/DDBJ whole genome shotgun (WGS) entry which is preliminary data.</text>
</comment>